<organism evidence="3 4">
    <name type="scientific">Seminavis robusta</name>
    <dbReference type="NCBI Taxonomy" id="568900"/>
    <lineage>
        <taxon>Eukaryota</taxon>
        <taxon>Sar</taxon>
        <taxon>Stramenopiles</taxon>
        <taxon>Ochrophyta</taxon>
        <taxon>Bacillariophyta</taxon>
        <taxon>Bacillariophyceae</taxon>
        <taxon>Bacillariophycidae</taxon>
        <taxon>Naviculales</taxon>
        <taxon>Naviculaceae</taxon>
        <taxon>Seminavis</taxon>
    </lineage>
</organism>
<feature type="region of interest" description="Disordered" evidence="1">
    <location>
        <begin position="1"/>
        <end position="41"/>
    </location>
</feature>
<dbReference type="EMBL" id="CAICTM010000436">
    <property type="protein sequence ID" value="CAB9510465.1"/>
    <property type="molecule type" value="Genomic_DNA"/>
</dbReference>
<feature type="domain" description="Orc1-like AAA ATPase" evidence="2">
    <location>
        <begin position="51"/>
        <end position="306"/>
    </location>
</feature>
<protein>
    <submittedName>
        <fullName evidence="3">Multi-sensor signal transduction multi-kinase</fullName>
    </submittedName>
</protein>
<comment type="caution">
    <text evidence="3">The sequence shown here is derived from an EMBL/GenBank/DDBJ whole genome shotgun (WGS) entry which is preliminary data.</text>
</comment>
<dbReference type="InterPro" id="IPR041664">
    <property type="entry name" value="AAA_16"/>
</dbReference>
<dbReference type="Pfam" id="PF13191">
    <property type="entry name" value="AAA_16"/>
    <property type="match status" value="1"/>
</dbReference>
<dbReference type="AlphaFoldDB" id="A0A9N8DY41"/>
<feature type="compositionally biased region" description="Polar residues" evidence="1">
    <location>
        <begin position="10"/>
        <end position="32"/>
    </location>
</feature>
<dbReference type="SUPFAM" id="SSF52540">
    <property type="entry name" value="P-loop containing nucleoside triphosphate hydrolases"/>
    <property type="match status" value="1"/>
</dbReference>
<gene>
    <name evidence="3" type="ORF">SEMRO_437_G142870.1</name>
</gene>
<reference evidence="3" key="1">
    <citation type="submission" date="2020-06" db="EMBL/GenBank/DDBJ databases">
        <authorList>
            <consortium name="Plant Systems Biology data submission"/>
        </authorList>
    </citation>
    <scope>NUCLEOTIDE SEQUENCE</scope>
    <source>
        <strain evidence="3">D6</strain>
    </source>
</reference>
<evidence type="ECO:0000256" key="1">
    <source>
        <dbReference type="SAM" id="MobiDB-lite"/>
    </source>
</evidence>
<evidence type="ECO:0000313" key="3">
    <source>
        <dbReference type="EMBL" id="CAB9510465.1"/>
    </source>
</evidence>
<dbReference type="SUPFAM" id="SSF48452">
    <property type="entry name" value="TPR-like"/>
    <property type="match status" value="1"/>
</dbReference>
<accession>A0A9N8DY41</accession>
<dbReference type="Proteomes" id="UP001153069">
    <property type="component" value="Unassembled WGS sequence"/>
</dbReference>
<evidence type="ECO:0000313" key="4">
    <source>
        <dbReference type="Proteomes" id="UP001153069"/>
    </source>
</evidence>
<dbReference type="InterPro" id="IPR053159">
    <property type="entry name" value="Hybrid_Histidine_Kinase"/>
</dbReference>
<dbReference type="Gene3D" id="3.40.50.300">
    <property type="entry name" value="P-loop containing nucleotide triphosphate hydrolases"/>
    <property type="match status" value="1"/>
</dbReference>
<name>A0A9N8DY41_9STRA</name>
<evidence type="ECO:0000259" key="2">
    <source>
        <dbReference type="Pfam" id="PF13191"/>
    </source>
</evidence>
<dbReference type="OrthoDB" id="60033at2759"/>
<dbReference type="InterPro" id="IPR027417">
    <property type="entry name" value="P-loop_NTPase"/>
</dbReference>
<sequence length="1093" mass="121246">MRLNDGVHPQQAQPRATSEGSASTLTTNSITTAGLDEPWDGRSVASSSCHKLYDREDQSQELADAYQRCCSCDGTSELVLVTGASGTGKSALARSIHSLVQADGGFLIQGKFEDHGGRSHGPFLDAVEDFVVQLVAQSTCSKREGKEEGGEEDSIRTKLGRAIQEVVGSELFVLQKAIPTLNQIWDEHTNGTMDSREQQEQQVPTNSSETALAGVHVAHEGSFSSKHLSGPRRLDRTTSVTTFDVGVADDNPARFVAVFCRLIQAMASCDIPIVILLDDLQWADPPSLEILKSLLEESDPRQPLMLLGTCRGNEVHIHDGLAVMLRQLEATNTAITDIQVQNVSEVATAHMMADLLSHHHRHHHPSDDDDSTTRHQFMPLAQVVNSTTQGNVFFVRQYVQTLLDERVLFKDVETQQWTWDEAALVLHMPDYSDHSDDESARSNTTGNGKLIIQLLARKLLKLPEHVIETMKTAACLGSTFQETILFHANTIPASLLVQALHVVSKEGFISHNVHIGMGQFKHDKFREAALSLIPDDEQQQRAQYYLAVGRNLRKQLSVAMVKANCILIVNQLKHGLDFVMDPDERDDFARLFLRASKESAKTSAFVAASQYTDYGIGLLSHRHWRDQYNLSLELFTAGTELAYCIGDMGKLETLVEQVRQNARSIGDKTRVLATQIMAYCGKGEPTSGLNLCYDTLQELKEPSPRYTGEVGVIIELVRVRIAMGNKTEEDILALPVLEDPRIIAALKLLYIMFNLLESAGWKAAPCPIFRLVRLTLKHGLSPLAGLGFVFYGVSLIKLGYIEDGYRAGELASKILERFPSKQLEGHVKWLCYGVIKASKYSYRQVLEPWGRYGTVSMETGHTEMAVASITIKGCLQLFMGDPIPDIAKVLARYVNMCRKCGQNKVGSLGECILQTCHNLQGLAQDPLTLTGDIIDERETIEQLIAEDLGGVLIILLSCKGLSAAALARDSSGWARRKKIAEARRQAKKLEKLLMHNPETAANKKILIDAELDYTEGRYFSALLKYDRSIAYAEREGFVSDQAIAFEKAGRMLLQTGQNVKAMEYLEQARLLYLSWGAQVKVNDIERLILVPKY</sequence>
<dbReference type="PANTHER" id="PTHR43642:SF1">
    <property type="entry name" value="HYBRID SIGNAL TRANSDUCTION HISTIDINE KINASE G"/>
    <property type="match status" value="1"/>
</dbReference>
<dbReference type="InterPro" id="IPR011990">
    <property type="entry name" value="TPR-like_helical_dom_sf"/>
</dbReference>
<proteinExistence type="predicted"/>
<dbReference type="PANTHER" id="PTHR43642">
    <property type="entry name" value="HYBRID SIGNAL TRANSDUCTION HISTIDINE KINASE G"/>
    <property type="match status" value="1"/>
</dbReference>
<keyword evidence="4" id="KW-1185">Reference proteome</keyword>